<dbReference type="InterPro" id="IPR016197">
    <property type="entry name" value="Chromo-like_dom_sf"/>
</dbReference>
<protein>
    <submittedName>
        <fullName evidence="2">Nucleotidyltransferase, Ribonuclease H</fullName>
        <ecNumber evidence="2">2.7.7.-</ecNumber>
        <ecNumber evidence="2">3.1.26.4</ecNumber>
    </submittedName>
</protein>
<keyword evidence="2" id="KW-0378">Hydrolase</keyword>
<dbReference type="PANTHER" id="PTHR37984:SF5">
    <property type="entry name" value="PROTEIN NYNRIN-LIKE"/>
    <property type="match status" value="1"/>
</dbReference>
<dbReference type="PROSITE" id="PS50994">
    <property type="entry name" value="INTEGRASE"/>
    <property type="match status" value="1"/>
</dbReference>
<dbReference type="PANTHER" id="PTHR37984">
    <property type="entry name" value="PROTEIN CBG26694"/>
    <property type="match status" value="1"/>
</dbReference>
<dbReference type="GO" id="GO:0003676">
    <property type="term" value="F:nucleic acid binding"/>
    <property type="evidence" value="ECO:0007669"/>
    <property type="project" value="InterPro"/>
</dbReference>
<gene>
    <name evidence="2" type="ORF">HanXRQr2_Chr02g0048591</name>
</gene>
<dbReference type="EMBL" id="MNCJ02000317">
    <property type="protein sequence ID" value="KAF5817054.1"/>
    <property type="molecule type" value="Genomic_DNA"/>
</dbReference>
<dbReference type="AlphaFoldDB" id="A0A9K3NYC3"/>
<name>A0A9K3NYC3_HELAN</name>
<dbReference type="Proteomes" id="UP000215914">
    <property type="component" value="Unassembled WGS sequence"/>
</dbReference>
<dbReference type="Pfam" id="PF24626">
    <property type="entry name" value="SH3_Tf2-1"/>
    <property type="match status" value="1"/>
</dbReference>
<keyword evidence="3" id="KW-1185">Reference proteome</keyword>
<dbReference type="EC" id="2.7.7.-" evidence="2"/>
<dbReference type="InterPro" id="IPR001584">
    <property type="entry name" value="Integrase_cat-core"/>
</dbReference>
<accession>A0A9K3NYC3</accession>
<dbReference type="SUPFAM" id="SSF54160">
    <property type="entry name" value="Chromo domain-like"/>
    <property type="match status" value="1"/>
</dbReference>
<dbReference type="InterPro" id="IPR050951">
    <property type="entry name" value="Retrovirus_Pol_polyprotein"/>
</dbReference>
<dbReference type="InterPro" id="IPR056924">
    <property type="entry name" value="SH3_Tf2-1"/>
</dbReference>
<evidence type="ECO:0000259" key="1">
    <source>
        <dbReference type="PROSITE" id="PS50994"/>
    </source>
</evidence>
<comment type="caution">
    <text evidence="2">The sequence shown here is derived from an EMBL/GenBank/DDBJ whole genome shotgun (WGS) entry which is preliminary data.</text>
</comment>
<evidence type="ECO:0000313" key="3">
    <source>
        <dbReference type="Proteomes" id="UP000215914"/>
    </source>
</evidence>
<organism evidence="2 3">
    <name type="scientific">Helianthus annuus</name>
    <name type="common">Common sunflower</name>
    <dbReference type="NCBI Taxonomy" id="4232"/>
    <lineage>
        <taxon>Eukaryota</taxon>
        <taxon>Viridiplantae</taxon>
        <taxon>Streptophyta</taxon>
        <taxon>Embryophyta</taxon>
        <taxon>Tracheophyta</taxon>
        <taxon>Spermatophyta</taxon>
        <taxon>Magnoliopsida</taxon>
        <taxon>eudicotyledons</taxon>
        <taxon>Gunneridae</taxon>
        <taxon>Pentapetalae</taxon>
        <taxon>asterids</taxon>
        <taxon>campanulids</taxon>
        <taxon>Asterales</taxon>
        <taxon>Asteraceae</taxon>
        <taxon>Asteroideae</taxon>
        <taxon>Heliantheae alliance</taxon>
        <taxon>Heliantheae</taxon>
        <taxon>Helianthus</taxon>
    </lineage>
</organism>
<reference evidence="2" key="1">
    <citation type="journal article" date="2017" name="Nature">
        <title>The sunflower genome provides insights into oil metabolism, flowering and Asterid evolution.</title>
        <authorList>
            <person name="Badouin H."/>
            <person name="Gouzy J."/>
            <person name="Grassa C.J."/>
            <person name="Murat F."/>
            <person name="Staton S.E."/>
            <person name="Cottret L."/>
            <person name="Lelandais-Briere C."/>
            <person name="Owens G.L."/>
            <person name="Carrere S."/>
            <person name="Mayjonade B."/>
            <person name="Legrand L."/>
            <person name="Gill N."/>
            <person name="Kane N.C."/>
            <person name="Bowers J.E."/>
            <person name="Hubner S."/>
            <person name="Bellec A."/>
            <person name="Berard A."/>
            <person name="Berges H."/>
            <person name="Blanchet N."/>
            <person name="Boniface M.C."/>
            <person name="Brunel D."/>
            <person name="Catrice O."/>
            <person name="Chaidir N."/>
            <person name="Claudel C."/>
            <person name="Donnadieu C."/>
            <person name="Faraut T."/>
            <person name="Fievet G."/>
            <person name="Helmstetter N."/>
            <person name="King M."/>
            <person name="Knapp S.J."/>
            <person name="Lai Z."/>
            <person name="Le Paslier M.C."/>
            <person name="Lippi Y."/>
            <person name="Lorenzon L."/>
            <person name="Mandel J.R."/>
            <person name="Marage G."/>
            <person name="Marchand G."/>
            <person name="Marquand E."/>
            <person name="Bret-Mestries E."/>
            <person name="Morien E."/>
            <person name="Nambeesan S."/>
            <person name="Nguyen T."/>
            <person name="Pegot-Espagnet P."/>
            <person name="Pouilly N."/>
            <person name="Raftis F."/>
            <person name="Sallet E."/>
            <person name="Schiex T."/>
            <person name="Thomas J."/>
            <person name="Vandecasteele C."/>
            <person name="Vares D."/>
            <person name="Vear F."/>
            <person name="Vautrin S."/>
            <person name="Crespi M."/>
            <person name="Mangin B."/>
            <person name="Burke J.M."/>
            <person name="Salse J."/>
            <person name="Munos S."/>
            <person name="Vincourt P."/>
            <person name="Rieseberg L.H."/>
            <person name="Langlade N.B."/>
        </authorList>
    </citation>
    <scope>NUCLEOTIDE SEQUENCE</scope>
    <source>
        <tissue evidence="2">Leaves</tissue>
    </source>
</reference>
<dbReference type="InterPro" id="IPR036397">
    <property type="entry name" value="RNaseH_sf"/>
</dbReference>
<dbReference type="SUPFAM" id="SSF53098">
    <property type="entry name" value="Ribonuclease H-like"/>
    <property type="match status" value="1"/>
</dbReference>
<keyword evidence="2" id="KW-0548">Nucleotidyltransferase</keyword>
<feature type="domain" description="Integrase catalytic" evidence="1">
    <location>
        <begin position="1"/>
        <end position="150"/>
    </location>
</feature>
<dbReference type="GO" id="GO:0004523">
    <property type="term" value="F:RNA-DNA hybrid ribonuclease activity"/>
    <property type="evidence" value="ECO:0007669"/>
    <property type="project" value="UniProtKB-EC"/>
</dbReference>
<keyword evidence="2" id="KW-0808">Transferase</keyword>
<dbReference type="GO" id="GO:0015074">
    <property type="term" value="P:DNA integration"/>
    <property type="evidence" value="ECO:0007669"/>
    <property type="project" value="InterPro"/>
</dbReference>
<dbReference type="Gene3D" id="3.30.420.10">
    <property type="entry name" value="Ribonuclease H-like superfamily/Ribonuclease H"/>
    <property type="match status" value="1"/>
</dbReference>
<sequence length="343" mass="39384">MDFIGGLPKSEGKDTILVVVDRFSKYAHFIPLKHPFTATTVAQVMLDFVFKLHGCPQVIVSDRDPLFLSNFWKEFLRLQGIDQALSTAYHPQSDGQTEVLNRCLETYLRCMVMTQPSTWVKWLSLAEWWYNTTWHSAIKMPPFKALYGIDPPLHLPHIPLDTAVADLETWFHQREAVLLSLKQNLEKARNRMKQFADMHRSERSFVVGDWVFLKLHPHVQSSLRLHKYSKLSPKFYGPFLIVQKVGNAAYTLDLPVGSQIHPTFHVSLLKKAPGPPEQPVPVLDIAAPPMLQPLAILDRKLARQGHRPIVKFLVQWKDSPLHDATWEEATAFIARYPHFNVDS</sequence>
<dbReference type="Pfam" id="PF00665">
    <property type="entry name" value="rve"/>
    <property type="match status" value="1"/>
</dbReference>
<proteinExistence type="predicted"/>
<dbReference type="Gramene" id="mRNA:HanXRQr2_Chr02g0048591">
    <property type="protein sequence ID" value="CDS:HanXRQr2_Chr02g0048591.1"/>
    <property type="gene ID" value="HanXRQr2_Chr02g0048591"/>
</dbReference>
<reference evidence="2" key="2">
    <citation type="submission" date="2020-06" db="EMBL/GenBank/DDBJ databases">
        <title>Helianthus annuus Genome sequencing and assembly Release 2.</title>
        <authorList>
            <person name="Gouzy J."/>
            <person name="Langlade N."/>
            <person name="Munos S."/>
        </authorList>
    </citation>
    <scope>NUCLEOTIDE SEQUENCE</scope>
    <source>
        <tissue evidence="2">Leaves</tissue>
    </source>
</reference>
<evidence type="ECO:0000313" key="2">
    <source>
        <dbReference type="EMBL" id="KAF5817054.1"/>
    </source>
</evidence>
<dbReference type="GO" id="GO:0016779">
    <property type="term" value="F:nucleotidyltransferase activity"/>
    <property type="evidence" value="ECO:0007669"/>
    <property type="project" value="UniProtKB-KW"/>
</dbReference>
<dbReference type="EC" id="3.1.26.4" evidence="2"/>
<dbReference type="InterPro" id="IPR012337">
    <property type="entry name" value="RNaseH-like_sf"/>
</dbReference>